<evidence type="ECO:0000259" key="4">
    <source>
        <dbReference type="PROSITE" id="PS50853"/>
    </source>
</evidence>
<gene>
    <name evidence="5" type="ORF">BC351_14175</name>
</gene>
<dbReference type="InterPro" id="IPR013783">
    <property type="entry name" value="Ig-like_fold"/>
</dbReference>
<dbReference type="Proteomes" id="UP000190626">
    <property type="component" value="Unassembled WGS sequence"/>
</dbReference>
<protein>
    <recommendedName>
        <fullName evidence="4">Fibronectin type-III domain-containing protein</fullName>
    </recommendedName>
</protein>
<dbReference type="SUPFAM" id="SSF49265">
    <property type="entry name" value="Fibronectin type III"/>
    <property type="match status" value="1"/>
</dbReference>
<keyword evidence="1" id="KW-0378">Hydrolase</keyword>
<feature type="domain" description="Fibronectin type-III" evidence="4">
    <location>
        <begin position="293"/>
        <end position="378"/>
    </location>
</feature>
<dbReference type="InterPro" id="IPR003961">
    <property type="entry name" value="FN3_dom"/>
</dbReference>
<proteinExistence type="predicted"/>
<dbReference type="STRING" id="1469647.BC351_14175"/>
<dbReference type="InterPro" id="IPR013529">
    <property type="entry name" value="Glyco_hydro_42_N"/>
</dbReference>
<evidence type="ECO:0000313" key="6">
    <source>
        <dbReference type="Proteomes" id="UP000190626"/>
    </source>
</evidence>
<dbReference type="InterPro" id="IPR051923">
    <property type="entry name" value="Glycosyl_Hydrolase_39"/>
</dbReference>
<evidence type="ECO:0000256" key="3">
    <source>
        <dbReference type="SAM" id="SignalP"/>
    </source>
</evidence>
<comment type="caution">
    <text evidence="5">The sequence shown here is derived from an EMBL/GenBank/DDBJ whole genome shotgun (WGS) entry which is preliminary data.</text>
</comment>
<organism evidence="5 6">
    <name type="scientific">Paenibacillus ferrarius</name>
    <dbReference type="NCBI Taxonomy" id="1469647"/>
    <lineage>
        <taxon>Bacteria</taxon>
        <taxon>Bacillati</taxon>
        <taxon>Bacillota</taxon>
        <taxon>Bacilli</taxon>
        <taxon>Bacillales</taxon>
        <taxon>Paenibacillaceae</taxon>
        <taxon>Paenibacillus</taxon>
    </lineage>
</organism>
<dbReference type="Gene3D" id="3.30.1920.20">
    <property type="match status" value="1"/>
</dbReference>
<dbReference type="GO" id="GO:0004565">
    <property type="term" value="F:beta-galactosidase activity"/>
    <property type="evidence" value="ECO:0007669"/>
    <property type="project" value="InterPro"/>
</dbReference>
<dbReference type="GO" id="GO:0009341">
    <property type="term" value="C:beta-galactosidase complex"/>
    <property type="evidence" value="ECO:0007669"/>
    <property type="project" value="InterPro"/>
</dbReference>
<keyword evidence="2" id="KW-0326">Glycosidase</keyword>
<accession>A0A1V4H689</accession>
<dbReference type="PROSITE" id="PS50853">
    <property type="entry name" value="FN3"/>
    <property type="match status" value="1"/>
</dbReference>
<dbReference type="SUPFAM" id="SSF51445">
    <property type="entry name" value="(Trans)glycosidases"/>
    <property type="match status" value="1"/>
</dbReference>
<dbReference type="SMART" id="SM00060">
    <property type="entry name" value="FN3"/>
    <property type="match status" value="2"/>
</dbReference>
<dbReference type="SUPFAM" id="SSF49344">
    <property type="entry name" value="CBD9-like"/>
    <property type="match status" value="1"/>
</dbReference>
<sequence>MKKTVIWLMICTLMITFIPTVSAHAQAAAMINILNPGFEETTTSQSKLMPVNWTSALWSRTVAVDSSVTTDVYSSGTKSLYIRAADSGAAGWVSKSIAIDSSMPAIKSTVKVRKSSDYTGNSPWVFISYGNNGTFLGTTSAPAVSVSSSAWTEITLTITSNQFPVGTNMIWLNLATLAGGALYQGTIYYDDVTMEVLPDTQAPTTPTNLHATGQTLESVDLAWNASTDNIAVAGYHIYKGTTLVGTVTGLAFTASGLNSNSSDIFTVKAFDASGNESAASNAFVTNDMEAPTIPANLTGSAIKMKSVTLSWDASTDNGGVTGYDIFQDSIQVATVTGVTYTVNGLESYSGYTFTVRARDGSGNLSAPSNEVSVLTSRYYDLVNPGFEETKLSNSKLVPLNWSSSLWSGAQNVDMGITTATKFSGANGLYINATGMGGAGWSSKIIPIDSGIQTIKTSVKAKKSVDYAGNGPWVFISYFKDGAFLGTAAANPPNLSSNDWTDIAFTINNSQFPAGTNQIQLNLATSKVSGVSNQGTIYYDDATMEAVESFPLQANTFANWWKLGQNVVFKGVEGQLPAAVQTVTGTVYDSDNQAVTQITVDRQTLLTAGWAWTPDREGYYEVAFDYTKKGVPGSLPLQQSYRILSNPKRTPAEFVRDRYAVAVVESQSKSKADRNPLFGFSYGLDGDKSMQLADMVGFDFARIHTVPWGTQFGDASLALEPSRGTFNWTAFDEHINKLQSYGMEMIGNIVFTPQWASPHPEDTTIYIAVPGYASYAPVDMNDFAVFLQALVTRYGDRIKKWEIWNEPHLKGGSIFWNDTPEKFVELLKTGYETIKSIQPDSEIWIGGMGGFRYLPFYNELLRLGGDQYFDKLSLHGKFPDPRDYAKYDQMYGVASKPWVTSESHAGLLNASDLKVLPSDPEIARTMLLDYMFQMKHGVQQIAYFDMLNLTEREAIPFAHAEGWFTQAAGLFRKTPQIEPRLESVVMHRFIETLGKNVVYKGEYSFSGNQKAVYFESDGAPLLVVWSEDANTAPIASALSGAFTSGTVVRDWTGGTESSLSNMQLKPQKMYFISHVNATYLAGLTPTMNVLLSDYEKARQNVTASDSGKAGMLFNRTTGELSTDIHWIDQNWNFVTINSSQPSGFAARAAVGAANDGLDLVIDVSDPTFVQNESVGNYWMGDSVQFALDTSGIGLAGAQVEFQAALTAGGPKLYKGSSPYIGGDLPSNWTPAGQLVQNGSLLVDSTQSGKRTYKIHVAWSELYPYIADVTKPMYISLLVNDNDGAGRLGWLEWASGIGNAKDTSLFGKIEWDQQAPETTASLSPDQPDGSNGAYVSPVTVTLTATDVKTGVAATAYSLDNGTTWQPYMGPITFAYPGQYVVSYRSKDGVGNVEVSKTLSFQIDAG</sequence>
<feature type="chain" id="PRO_5038858657" description="Fibronectin type-III domain-containing protein" evidence="3">
    <location>
        <begin position="24"/>
        <end position="1403"/>
    </location>
</feature>
<dbReference type="EMBL" id="MBTG01000073">
    <property type="protein sequence ID" value="OPH46630.1"/>
    <property type="molecule type" value="Genomic_DNA"/>
</dbReference>
<dbReference type="GO" id="GO:0005975">
    <property type="term" value="P:carbohydrate metabolic process"/>
    <property type="evidence" value="ECO:0007669"/>
    <property type="project" value="InterPro"/>
</dbReference>
<dbReference type="InterPro" id="IPR036116">
    <property type="entry name" value="FN3_sf"/>
</dbReference>
<name>A0A1V4H689_9BACL</name>
<dbReference type="NCBIfam" id="NF047446">
    <property type="entry name" value="barrel_OmpL47"/>
    <property type="match status" value="1"/>
</dbReference>
<dbReference type="CDD" id="cd00063">
    <property type="entry name" value="FN3"/>
    <property type="match status" value="2"/>
</dbReference>
<keyword evidence="6" id="KW-1185">Reference proteome</keyword>
<dbReference type="InterPro" id="IPR017853">
    <property type="entry name" value="GH"/>
</dbReference>
<dbReference type="PANTHER" id="PTHR12631:SF10">
    <property type="entry name" value="BETA-XYLOSIDASE-LIKE PROTEIN-RELATED"/>
    <property type="match status" value="1"/>
</dbReference>
<dbReference type="Gene3D" id="2.60.40.10">
    <property type="entry name" value="Immunoglobulins"/>
    <property type="match status" value="2"/>
</dbReference>
<evidence type="ECO:0000256" key="1">
    <source>
        <dbReference type="ARBA" id="ARBA00022801"/>
    </source>
</evidence>
<dbReference type="Gene3D" id="3.20.20.80">
    <property type="entry name" value="Glycosidases"/>
    <property type="match status" value="1"/>
</dbReference>
<evidence type="ECO:0000256" key="2">
    <source>
        <dbReference type="ARBA" id="ARBA00023295"/>
    </source>
</evidence>
<keyword evidence="3" id="KW-0732">Signal</keyword>
<dbReference type="PANTHER" id="PTHR12631">
    <property type="entry name" value="ALPHA-L-IDURONIDASE"/>
    <property type="match status" value="1"/>
</dbReference>
<reference evidence="6" key="1">
    <citation type="submission" date="2016-07" db="EMBL/GenBank/DDBJ databases">
        <authorList>
            <person name="Florea S."/>
            <person name="Webb J.S."/>
            <person name="Jaromczyk J."/>
            <person name="Schardl C.L."/>
        </authorList>
    </citation>
    <scope>NUCLEOTIDE SEQUENCE [LARGE SCALE GENOMIC DNA]</scope>
    <source>
        <strain evidence="6">CY1</strain>
    </source>
</reference>
<dbReference type="InterPro" id="IPR058094">
    <property type="entry name" value="Ig-like_OmpL47-like"/>
</dbReference>
<dbReference type="Gene3D" id="2.60.120.260">
    <property type="entry name" value="Galactose-binding domain-like"/>
    <property type="match status" value="2"/>
</dbReference>
<feature type="signal peptide" evidence="3">
    <location>
        <begin position="1"/>
        <end position="23"/>
    </location>
</feature>
<dbReference type="Pfam" id="PF02449">
    <property type="entry name" value="Glyco_hydro_42"/>
    <property type="match status" value="1"/>
</dbReference>
<dbReference type="OrthoDB" id="174433at2"/>
<evidence type="ECO:0000313" key="5">
    <source>
        <dbReference type="EMBL" id="OPH46630.1"/>
    </source>
</evidence>
<dbReference type="Pfam" id="PF00041">
    <property type="entry name" value="fn3"/>
    <property type="match status" value="1"/>
</dbReference>
<dbReference type="Gene3D" id="2.60.40.1190">
    <property type="match status" value="1"/>
</dbReference>
<dbReference type="RefSeq" id="WP_079421400.1">
    <property type="nucleotide sequence ID" value="NZ_MBTG01000073.1"/>
</dbReference>